<accession>A0A5S4FI64</accession>
<dbReference type="OrthoDB" id="3383851at2"/>
<protein>
    <submittedName>
        <fullName evidence="2">Aminoglycoside phosphotransferase family protein</fullName>
    </submittedName>
</protein>
<dbReference type="EMBL" id="VCKX01000322">
    <property type="protein sequence ID" value="TMR20217.1"/>
    <property type="molecule type" value="Genomic_DNA"/>
</dbReference>
<sequence>MADLHHTHELAFDGDVVTKRYVDSKPGAAEREWRGLSLLAEHAPGLAPAPIAFEDGVVRMTRIDGVPLRGLPPGAVHLAAMAEALAELHAAVPARVLESVPLRPWQREAVVDWVARRCAAWEPREPLVDRAVKEGAKWLESWSPGDAGITPVFGAGDGNLANFLWDGARVRVVDFEDCGRSDRAFELAELVEHASMWVDGEVEIAPAFELSPLEERRMGECRKVQALVWLFLLSHEHPRNPPGTFQRQAERVLTRLGA</sequence>
<dbReference type="InterPro" id="IPR011009">
    <property type="entry name" value="Kinase-like_dom_sf"/>
</dbReference>
<proteinExistence type="predicted"/>
<dbReference type="InterPro" id="IPR002575">
    <property type="entry name" value="Aminoglycoside_PTrfase"/>
</dbReference>
<feature type="domain" description="Aminoglycoside phosphotransferase" evidence="1">
    <location>
        <begin position="14"/>
        <end position="201"/>
    </location>
</feature>
<name>A0A5S4FI64_9ACTN</name>
<reference evidence="2 3" key="1">
    <citation type="submission" date="2019-05" db="EMBL/GenBank/DDBJ databases">
        <title>Draft genome sequence of Nonomuraea zeae DSM 100528.</title>
        <authorList>
            <person name="Saricaoglu S."/>
            <person name="Isik K."/>
        </authorList>
    </citation>
    <scope>NUCLEOTIDE SEQUENCE [LARGE SCALE GENOMIC DNA]</scope>
    <source>
        <strain evidence="2 3">DSM 100528</strain>
    </source>
</reference>
<organism evidence="2 3">
    <name type="scientific">Nonomuraea zeae</name>
    <dbReference type="NCBI Taxonomy" id="1642303"/>
    <lineage>
        <taxon>Bacteria</taxon>
        <taxon>Bacillati</taxon>
        <taxon>Actinomycetota</taxon>
        <taxon>Actinomycetes</taxon>
        <taxon>Streptosporangiales</taxon>
        <taxon>Streptosporangiaceae</taxon>
        <taxon>Nonomuraea</taxon>
    </lineage>
</organism>
<evidence type="ECO:0000313" key="2">
    <source>
        <dbReference type="EMBL" id="TMR20217.1"/>
    </source>
</evidence>
<dbReference type="AlphaFoldDB" id="A0A5S4FI64"/>
<dbReference type="GO" id="GO:0016740">
    <property type="term" value="F:transferase activity"/>
    <property type="evidence" value="ECO:0007669"/>
    <property type="project" value="UniProtKB-KW"/>
</dbReference>
<keyword evidence="3" id="KW-1185">Reference proteome</keyword>
<dbReference type="SUPFAM" id="SSF56112">
    <property type="entry name" value="Protein kinase-like (PK-like)"/>
    <property type="match status" value="1"/>
</dbReference>
<evidence type="ECO:0000313" key="3">
    <source>
        <dbReference type="Proteomes" id="UP000306628"/>
    </source>
</evidence>
<keyword evidence="2" id="KW-0808">Transferase</keyword>
<gene>
    <name evidence="2" type="ORF">ETD85_52460</name>
</gene>
<comment type="caution">
    <text evidence="2">The sequence shown here is derived from an EMBL/GenBank/DDBJ whole genome shotgun (WGS) entry which is preliminary data.</text>
</comment>
<evidence type="ECO:0000259" key="1">
    <source>
        <dbReference type="Pfam" id="PF01636"/>
    </source>
</evidence>
<dbReference type="RefSeq" id="WP_138697349.1">
    <property type="nucleotide sequence ID" value="NZ_JBHSAZ010000008.1"/>
</dbReference>
<dbReference type="Pfam" id="PF01636">
    <property type="entry name" value="APH"/>
    <property type="match status" value="1"/>
</dbReference>
<dbReference type="Gene3D" id="3.90.1200.10">
    <property type="match status" value="1"/>
</dbReference>
<dbReference type="Proteomes" id="UP000306628">
    <property type="component" value="Unassembled WGS sequence"/>
</dbReference>